<name>A0A068RC32_9GAMM</name>
<proteinExistence type="predicted"/>
<protein>
    <submittedName>
        <fullName evidence="1">Uncharacterized protein</fullName>
    </submittedName>
</protein>
<sequence>MRGLLTMLIDLFCWMGSISGLKLCAASSQTIRSAWSRWSSLADTVLSPYDQVCQTLAVEPCRTANYRCWSLSNGFRPLPWATVSLPFSAQWSDTACPHWLGGWKESQSYACMLIYHP</sequence>
<reference evidence="1" key="2">
    <citation type="journal article" date="2014" name="Genome Biol. Evol.">
        <title>Settling down: the genome of Serratia symbiotica from the aphid Cinara tujafilina zooms in on the process of accommodation to a cooperative intracellular life.</title>
        <authorList>
            <person name="Manzano-Marin A."/>
            <person name="Latorre A."/>
        </authorList>
    </citation>
    <scope>NUCLEOTIDE SEQUENCE</scope>
    <source>
        <strain evidence="1">SCt-VLC</strain>
    </source>
</reference>
<reference evidence="1" key="1">
    <citation type="submission" date="2013-06" db="EMBL/GenBank/DDBJ databases">
        <authorList>
            <person name="Mazano-Marin A."/>
        </authorList>
    </citation>
    <scope>NUCLEOTIDE SEQUENCE</scope>
    <source>
        <strain evidence="1">SCt-VLC</strain>
    </source>
</reference>
<accession>A0A068RC32</accession>
<dbReference type="EMBL" id="FR904236">
    <property type="protein sequence ID" value="CDG48516.1"/>
    <property type="molecule type" value="Genomic_DNA"/>
</dbReference>
<evidence type="ECO:0000313" key="1">
    <source>
        <dbReference type="EMBL" id="CDG48516.1"/>
    </source>
</evidence>
<organism evidence="1">
    <name type="scientific">Serratia symbiotica SCt-VLC</name>
    <dbReference type="NCBI Taxonomy" id="1347341"/>
    <lineage>
        <taxon>Bacteria</taxon>
        <taxon>Pseudomonadati</taxon>
        <taxon>Pseudomonadota</taxon>
        <taxon>Gammaproteobacteria</taxon>
        <taxon>Enterobacterales</taxon>
        <taxon>Yersiniaceae</taxon>
        <taxon>Serratia</taxon>
        <taxon>Serratia symbiotica</taxon>
    </lineage>
</organism>
<dbReference type="AlphaFoldDB" id="A0A068RC32"/>
<gene>
    <name evidence="1" type="ORF">SCTVLC_1832</name>
</gene>